<feature type="domain" description="Plastocyanin-like" evidence="1">
    <location>
        <begin position="2"/>
        <end position="44"/>
    </location>
</feature>
<keyword evidence="2" id="KW-0560">Oxidoreductase</keyword>
<name>A0A9K3IWF1_HELAN</name>
<dbReference type="Gramene" id="mRNA:HanXRQr2_Chr05g0194521">
    <property type="protein sequence ID" value="CDS:HanXRQr2_Chr05g0194521.1"/>
    <property type="gene ID" value="HanXRQr2_Chr05g0194521"/>
</dbReference>
<accession>A0A9K3IWF1</accession>
<sequence>MLGPGQTLNVLVTADQKIGRYSMSAQNVSFQNITSIAYFQYIGATPNSVAIPASLLPRFNDNLAVMDGLKSLEIGQVPKEIDMNLFFTNVNKCGSKTPNQNCQGVNGGVMAASMNNVNKCGSLRISQDHHLSFMILLTEHLITRGQPTELGPKLSNRVQLILQDTGTVTTENHPIHLQCWNNLDRVRYGSSRQRVTVLELVIG</sequence>
<evidence type="ECO:0000313" key="2">
    <source>
        <dbReference type="EMBL" id="KAF5804212.1"/>
    </source>
</evidence>
<dbReference type="PANTHER" id="PTHR11709">
    <property type="entry name" value="MULTI-COPPER OXIDASE"/>
    <property type="match status" value="1"/>
</dbReference>
<reference evidence="2" key="1">
    <citation type="journal article" date="2017" name="Nature">
        <title>The sunflower genome provides insights into oil metabolism, flowering and Asterid evolution.</title>
        <authorList>
            <person name="Badouin H."/>
            <person name="Gouzy J."/>
            <person name="Grassa C.J."/>
            <person name="Murat F."/>
            <person name="Staton S.E."/>
            <person name="Cottret L."/>
            <person name="Lelandais-Briere C."/>
            <person name="Owens G.L."/>
            <person name="Carrere S."/>
            <person name="Mayjonade B."/>
            <person name="Legrand L."/>
            <person name="Gill N."/>
            <person name="Kane N.C."/>
            <person name="Bowers J.E."/>
            <person name="Hubner S."/>
            <person name="Bellec A."/>
            <person name="Berard A."/>
            <person name="Berges H."/>
            <person name="Blanchet N."/>
            <person name="Boniface M.C."/>
            <person name="Brunel D."/>
            <person name="Catrice O."/>
            <person name="Chaidir N."/>
            <person name="Claudel C."/>
            <person name="Donnadieu C."/>
            <person name="Faraut T."/>
            <person name="Fievet G."/>
            <person name="Helmstetter N."/>
            <person name="King M."/>
            <person name="Knapp S.J."/>
            <person name="Lai Z."/>
            <person name="Le Paslier M.C."/>
            <person name="Lippi Y."/>
            <person name="Lorenzon L."/>
            <person name="Mandel J.R."/>
            <person name="Marage G."/>
            <person name="Marchand G."/>
            <person name="Marquand E."/>
            <person name="Bret-Mestries E."/>
            <person name="Morien E."/>
            <person name="Nambeesan S."/>
            <person name="Nguyen T."/>
            <person name="Pegot-Espagnet P."/>
            <person name="Pouilly N."/>
            <person name="Raftis F."/>
            <person name="Sallet E."/>
            <person name="Schiex T."/>
            <person name="Thomas J."/>
            <person name="Vandecasteele C."/>
            <person name="Vares D."/>
            <person name="Vear F."/>
            <person name="Vautrin S."/>
            <person name="Crespi M."/>
            <person name="Mangin B."/>
            <person name="Burke J.M."/>
            <person name="Salse J."/>
            <person name="Munos S."/>
            <person name="Vincourt P."/>
            <person name="Rieseberg L.H."/>
            <person name="Langlade N.B."/>
        </authorList>
    </citation>
    <scope>NUCLEOTIDE SEQUENCE</scope>
    <source>
        <tissue evidence="2">Leaves</tissue>
    </source>
</reference>
<proteinExistence type="predicted"/>
<evidence type="ECO:0000259" key="1">
    <source>
        <dbReference type="Pfam" id="PF00394"/>
    </source>
</evidence>
<organism evidence="2 3">
    <name type="scientific">Helianthus annuus</name>
    <name type="common">Common sunflower</name>
    <dbReference type="NCBI Taxonomy" id="4232"/>
    <lineage>
        <taxon>Eukaryota</taxon>
        <taxon>Viridiplantae</taxon>
        <taxon>Streptophyta</taxon>
        <taxon>Embryophyta</taxon>
        <taxon>Tracheophyta</taxon>
        <taxon>Spermatophyta</taxon>
        <taxon>Magnoliopsida</taxon>
        <taxon>eudicotyledons</taxon>
        <taxon>Gunneridae</taxon>
        <taxon>Pentapetalae</taxon>
        <taxon>asterids</taxon>
        <taxon>campanulids</taxon>
        <taxon>Asterales</taxon>
        <taxon>Asteraceae</taxon>
        <taxon>Asteroideae</taxon>
        <taxon>Heliantheae alliance</taxon>
        <taxon>Heliantheae</taxon>
        <taxon>Helianthus</taxon>
    </lineage>
</organism>
<dbReference type="EMBL" id="MNCJ02000320">
    <property type="protein sequence ID" value="KAF5804212.1"/>
    <property type="molecule type" value="Genomic_DNA"/>
</dbReference>
<dbReference type="Pfam" id="PF00394">
    <property type="entry name" value="Cu-oxidase"/>
    <property type="match status" value="1"/>
</dbReference>
<comment type="caution">
    <text evidence="2">The sequence shown here is derived from an EMBL/GenBank/DDBJ whole genome shotgun (WGS) entry which is preliminary data.</text>
</comment>
<dbReference type="AlphaFoldDB" id="A0A9K3IWF1"/>
<gene>
    <name evidence="2" type="ORF">HanXRQr2_Chr05g0194521</name>
</gene>
<dbReference type="InterPro" id="IPR001117">
    <property type="entry name" value="Cu-oxidase_2nd"/>
</dbReference>
<dbReference type="EC" id="1.10.3.2" evidence="2"/>
<evidence type="ECO:0000313" key="3">
    <source>
        <dbReference type="Proteomes" id="UP000215914"/>
    </source>
</evidence>
<reference evidence="2" key="2">
    <citation type="submission" date="2020-06" db="EMBL/GenBank/DDBJ databases">
        <title>Helianthus annuus Genome sequencing and assembly Release 2.</title>
        <authorList>
            <person name="Gouzy J."/>
            <person name="Langlade N."/>
            <person name="Munos S."/>
        </authorList>
    </citation>
    <scope>NUCLEOTIDE SEQUENCE</scope>
    <source>
        <tissue evidence="2">Leaves</tissue>
    </source>
</reference>
<protein>
    <submittedName>
        <fullName evidence="2">Laccase</fullName>
        <ecNumber evidence="2">1.10.3.2</ecNumber>
    </submittedName>
</protein>
<dbReference type="PANTHER" id="PTHR11709:SF324">
    <property type="entry name" value="LACCASE-6"/>
    <property type="match status" value="1"/>
</dbReference>
<dbReference type="InterPro" id="IPR008972">
    <property type="entry name" value="Cupredoxin"/>
</dbReference>
<dbReference type="InterPro" id="IPR045087">
    <property type="entry name" value="Cu-oxidase_fam"/>
</dbReference>
<keyword evidence="3" id="KW-1185">Reference proteome</keyword>
<dbReference type="Gene3D" id="2.60.40.420">
    <property type="entry name" value="Cupredoxins - blue copper proteins"/>
    <property type="match status" value="1"/>
</dbReference>
<dbReference type="GO" id="GO:0052716">
    <property type="term" value="F:hydroquinone:oxygen oxidoreductase activity"/>
    <property type="evidence" value="ECO:0007669"/>
    <property type="project" value="UniProtKB-EC"/>
</dbReference>
<dbReference type="Proteomes" id="UP000215914">
    <property type="component" value="Unassembled WGS sequence"/>
</dbReference>